<reference evidence="1 2" key="2">
    <citation type="journal article" date="2022" name="Mol. Ecol. Resour.">
        <title>The genomes of chicory, endive, great burdock and yacon provide insights into Asteraceae paleo-polyploidization history and plant inulin production.</title>
        <authorList>
            <person name="Fan W."/>
            <person name="Wang S."/>
            <person name="Wang H."/>
            <person name="Wang A."/>
            <person name="Jiang F."/>
            <person name="Liu H."/>
            <person name="Zhao H."/>
            <person name="Xu D."/>
            <person name="Zhang Y."/>
        </authorList>
    </citation>
    <scope>NUCLEOTIDE SEQUENCE [LARGE SCALE GENOMIC DNA]</scope>
    <source>
        <strain evidence="2">cv. Niubang</strain>
    </source>
</reference>
<organism evidence="1 2">
    <name type="scientific">Arctium lappa</name>
    <name type="common">Greater burdock</name>
    <name type="synonym">Lappa major</name>
    <dbReference type="NCBI Taxonomy" id="4217"/>
    <lineage>
        <taxon>Eukaryota</taxon>
        <taxon>Viridiplantae</taxon>
        <taxon>Streptophyta</taxon>
        <taxon>Embryophyta</taxon>
        <taxon>Tracheophyta</taxon>
        <taxon>Spermatophyta</taxon>
        <taxon>Magnoliopsida</taxon>
        <taxon>eudicotyledons</taxon>
        <taxon>Gunneridae</taxon>
        <taxon>Pentapetalae</taxon>
        <taxon>asterids</taxon>
        <taxon>campanulids</taxon>
        <taxon>Asterales</taxon>
        <taxon>Asteraceae</taxon>
        <taxon>Carduoideae</taxon>
        <taxon>Cardueae</taxon>
        <taxon>Arctiinae</taxon>
        <taxon>Arctium</taxon>
    </lineage>
</organism>
<proteinExistence type="predicted"/>
<dbReference type="Proteomes" id="UP001055879">
    <property type="component" value="Linkage Group LG04"/>
</dbReference>
<sequence>MKATRLPSSFPALESSIFGFQFEELSDGQHKLSEGSSIASQSPIVEEASMLQNFNCISDQLDLSSLVSHGSFIGPFRTQSHEPWTKVSSSQRRNHSLQCRAVCLDRVTETGVDSWRKNQDEVGFPENFQKKHPKNESSDSISVSSGRIFVHNDEQTNNDLLQYSCKRLEFLKASRLVAVMSRRNQIPHFDSCIKLIRGLVKIDYTDRAIEVLNSMVMSGGVPDILTYNIIISDLCKKQRIHSALDILEGMSVSGCPPDAFTYNAIVRLMLENGQICQAVSFWKAQLAKGCPPYISTSIILVELVCKYRGVIRAIEVLEDLAVHGCDPDLVIYNAMINVTSKRGNFGDTVLIVHDLLSHGMEPNTAMYTTILHSFINHGFVDEAIEILSFMNETSNPPTTVTYSILIKGFCKYGFLDRAIGLFTDMVSRDCCPDIITYNTLLSALCDVGMIDESVQILRCLENSNTAPNLITYNIMINGLAKKGYMEKAVGLYQQIMEEKKVFPDDITHRCLISGFCHSDMINEAMEILKVMKKKNHWASHSSYNYIIRRLCENRKLDGAIQVLKMLASSPYRVQRETFYSDMLRGLATAGMNDEAEKLHQKLIEWKAI</sequence>
<protein>
    <submittedName>
        <fullName evidence="1">Uncharacterized protein</fullName>
    </submittedName>
</protein>
<reference evidence="2" key="1">
    <citation type="journal article" date="2022" name="Mol. Ecol. Resour.">
        <title>The genomes of chicory, endive, great burdock and yacon provide insights into Asteraceae palaeo-polyploidization history and plant inulin production.</title>
        <authorList>
            <person name="Fan W."/>
            <person name="Wang S."/>
            <person name="Wang H."/>
            <person name="Wang A."/>
            <person name="Jiang F."/>
            <person name="Liu H."/>
            <person name="Zhao H."/>
            <person name="Xu D."/>
            <person name="Zhang Y."/>
        </authorList>
    </citation>
    <scope>NUCLEOTIDE SEQUENCE [LARGE SCALE GENOMIC DNA]</scope>
    <source>
        <strain evidence="2">cv. Niubang</strain>
    </source>
</reference>
<dbReference type="EMBL" id="CM042050">
    <property type="protein sequence ID" value="KAI3734564.1"/>
    <property type="molecule type" value="Genomic_DNA"/>
</dbReference>
<accession>A0ACB9CJS7</accession>
<gene>
    <name evidence="1" type="ORF">L6452_14035</name>
</gene>
<keyword evidence="2" id="KW-1185">Reference proteome</keyword>
<evidence type="ECO:0000313" key="2">
    <source>
        <dbReference type="Proteomes" id="UP001055879"/>
    </source>
</evidence>
<evidence type="ECO:0000313" key="1">
    <source>
        <dbReference type="EMBL" id="KAI3734564.1"/>
    </source>
</evidence>
<comment type="caution">
    <text evidence="1">The sequence shown here is derived from an EMBL/GenBank/DDBJ whole genome shotgun (WGS) entry which is preliminary data.</text>
</comment>
<name>A0ACB9CJS7_ARCLA</name>